<comment type="caution">
    <text evidence="2">The sequence shown here is derived from an EMBL/GenBank/DDBJ whole genome shotgun (WGS) entry which is preliminary data.</text>
</comment>
<gene>
    <name evidence="2" type="ORF">BDP27DRAFT_1429110</name>
</gene>
<evidence type="ECO:0000313" key="2">
    <source>
        <dbReference type="EMBL" id="KAF9061296.1"/>
    </source>
</evidence>
<organism evidence="2 3">
    <name type="scientific">Rhodocollybia butyracea</name>
    <dbReference type="NCBI Taxonomy" id="206335"/>
    <lineage>
        <taxon>Eukaryota</taxon>
        <taxon>Fungi</taxon>
        <taxon>Dikarya</taxon>
        <taxon>Basidiomycota</taxon>
        <taxon>Agaricomycotina</taxon>
        <taxon>Agaricomycetes</taxon>
        <taxon>Agaricomycetidae</taxon>
        <taxon>Agaricales</taxon>
        <taxon>Marasmiineae</taxon>
        <taxon>Omphalotaceae</taxon>
        <taxon>Rhodocollybia</taxon>
    </lineage>
</organism>
<feature type="region of interest" description="Disordered" evidence="1">
    <location>
        <begin position="128"/>
        <end position="210"/>
    </location>
</feature>
<dbReference type="OrthoDB" id="3238622at2759"/>
<keyword evidence="3" id="KW-1185">Reference proteome</keyword>
<dbReference type="EMBL" id="JADNRY010000207">
    <property type="protein sequence ID" value="KAF9061296.1"/>
    <property type="molecule type" value="Genomic_DNA"/>
</dbReference>
<dbReference type="AlphaFoldDB" id="A0A9P5PAE2"/>
<reference evidence="2" key="1">
    <citation type="submission" date="2020-11" db="EMBL/GenBank/DDBJ databases">
        <authorList>
            <consortium name="DOE Joint Genome Institute"/>
            <person name="Ahrendt S."/>
            <person name="Riley R."/>
            <person name="Andreopoulos W."/>
            <person name="Labutti K."/>
            <person name="Pangilinan J."/>
            <person name="Ruiz-Duenas F.J."/>
            <person name="Barrasa J.M."/>
            <person name="Sanchez-Garcia M."/>
            <person name="Camarero S."/>
            <person name="Miyauchi S."/>
            <person name="Serrano A."/>
            <person name="Linde D."/>
            <person name="Babiker R."/>
            <person name="Drula E."/>
            <person name="Ayuso-Fernandez I."/>
            <person name="Pacheco R."/>
            <person name="Padilla G."/>
            <person name="Ferreira P."/>
            <person name="Barriuso J."/>
            <person name="Kellner H."/>
            <person name="Castanera R."/>
            <person name="Alfaro M."/>
            <person name="Ramirez L."/>
            <person name="Pisabarro A.G."/>
            <person name="Kuo A."/>
            <person name="Tritt A."/>
            <person name="Lipzen A."/>
            <person name="He G."/>
            <person name="Yan M."/>
            <person name="Ng V."/>
            <person name="Cullen D."/>
            <person name="Martin F."/>
            <person name="Rosso M.-N."/>
            <person name="Henrissat B."/>
            <person name="Hibbett D."/>
            <person name="Martinez A.T."/>
            <person name="Grigoriev I.V."/>
        </authorList>
    </citation>
    <scope>NUCLEOTIDE SEQUENCE</scope>
    <source>
        <strain evidence="2">AH 40177</strain>
    </source>
</reference>
<name>A0A9P5PAE2_9AGAR</name>
<sequence length="210" mass="22587">MSSDLTASICETYHPQFNSPEADITLSSLEGTLYRIPSFVLKSTSGFFESCFLYRLLRLPSRLPNCPPNLHLPPQSPPPKMTPSSSHALPHERPPHPRLVQDPSDDPDPEADDKRYTELETLLTLAESWEAPGPSPSSASALPRPCSSTSLSGSTPSPRTLTGSPKRSSLPNTPSRSTSSMKNTKMPSGASPRNTSSPSSVYTAAAETHS</sequence>
<feature type="compositionally biased region" description="Low complexity" evidence="1">
    <location>
        <begin position="128"/>
        <end position="165"/>
    </location>
</feature>
<feature type="compositionally biased region" description="Polar residues" evidence="1">
    <location>
        <begin position="166"/>
        <end position="202"/>
    </location>
</feature>
<dbReference type="Proteomes" id="UP000772434">
    <property type="component" value="Unassembled WGS sequence"/>
</dbReference>
<accession>A0A9P5PAE2</accession>
<evidence type="ECO:0000256" key="1">
    <source>
        <dbReference type="SAM" id="MobiDB-lite"/>
    </source>
</evidence>
<feature type="region of interest" description="Disordered" evidence="1">
    <location>
        <begin position="68"/>
        <end position="113"/>
    </location>
</feature>
<protein>
    <submittedName>
        <fullName evidence="2">Uncharacterized protein</fullName>
    </submittedName>
</protein>
<evidence type="ECO:0000313" key="3">
    <source>
        <dbReference type="Proteomes" id="UP000772434"/>
    </source>
</evidence>
<proteinExistence type="predicted"/>
<feature type="compositionally biased region" description="Pro residues" evidence="1">
    <location>
        <begin position="68"/>
        <end position="81"/>
    </location>
</feature>